<evidence type="ECO:0000313" key="2">
    <source>
        <dbReference type="EMBL" id="KAJ8253876.1"/>
    </source>
</evidence>
<reference evidence="2" key="1">
    <citation type="journal article" date="2023" name="Science">
        <title>Genome structures resolve the early diversification of teleost fishes.</title>
        <authorList>
            <person name="Parey E."/>
            <person name="Louis A."/>
            <person name="Montfort J."/>
            <person name="Bouchez O."/>
            <person name="Roques C."/>
            <person name="Iampietro C."/>
            <person name="Lluch J."/>
            <person name="Castinel A."/>
            <person name="Donnadieu C."/>
            <person name="Desvignes T."/>
            <person name="Floi Bucao C."/>
            <person name="Jouanno E."/>
            <person name="Wen M."/>
            <person name="Mejri S."/>
            <person name="Dirks R."/>
            <person name="Jansen H."/>
            <person name="Henkel C."/>
            <person name="Chen W.J."/>
            <person name="Zahm M."/>
            <person name="Cabau C."/>
            <person name="Klopp C."/>
            <person name="Thompson A.W."/>
            <person name="Robinson-Rechavi M."/>
            <person name="Braasch I."/>
            <person name="Lecointre G."/>
            <person name="Bobe J."/>
            <person name="Postlethwait J.H."/>
            <person name="Berthelot C."/>
            <person name="Roest Crollius H."/>
            <person name="Guiguen Y."/>
        </authorList>
    </citation>
    <scope>NUCLEOTIDE SEQUENCE</scope>
    <source>
        <strain evidence="2">Concon-B</strain>
    </source>
</reference>
<dbReference type="AlphaFoldDB" id="A0A9Q1CZL0"/>
<proteinExistence type="predicted"/>
<name>A0A9Q1CZL0_CONCO</name>
<feature type="transmembrane region" description="Helical" evidence="1">
    <location>
        <begin position="30"/>
        <end position="59"/>
    </location>
</feature>
<evidence type="ECO:0000313" key="3">
    <source>
        <dbReference type="Proteomes" id="UP001152803"/>
    </source>
</evidence>
<sequence>MSLSPTCTHLQHESGVWGEGAVITLVTNCVILHFVFIILHAFFITYPTIYVCFFLSMSFEKLKLIFKKQKNESPVLSHVVFKGQCSEDDLTNTSHLALPNILSFSTLLPLNMPVMCQLNYTELNKHLSQVIYFAADVSGS</sequence>
<evidence type="ECO:0000256" key="1">
    <source>
        <dbReference type="SAM" id="Phobius"/>
    </source>
</evidence>
<organism evidence="2 3">
    <name type="scientific">Conger conger</name>
    <name type="common">Conger eel</name>
    <name type="synonym">Muraena conger</name>
    <dbReference type="NCBI Taxonomy" id="82655"/>
    <lineage>
        <taxon>Eukaryota</taxon>
        <taxon>Metazoa</taxon>
        <taxon>Chordata</taxon>
        <taxon>Craniata</taxon>
        <taxon>Vertebrata</taxon>
        <taxon>Euteleostomi</taxon>
        <taxon>Actinopterygii</taxon>
        <taxon>Neopterygii</taxon>
        <taxon>Teleostei</taxon>
        <taxon>Anguilliformes</taxon>
        <taxon>Congridae</taxon>
        <taxon>Conger</taxon>
    </lineage>
</organism>
<keyword evidence="1" id="KW-1133">Transmembrane helix</keyword>
<dbReference type="Proteomes" id="UP001152803">
    <property type="component" value="Unassembled WGS sequence"/>
</dbReference>
<keyword evidence="1" id="KW-0812">Transmembrane</keyword>
<accession>A0A9Q1CZL0</accession>
<dbReference type="EMBL" id="JAFJMO010000016">
    <property type="protein sequence ID" value="KAJ8253876.1"/>
    <property type="molecule type" value="Genomic_DNA"/>
</dbReference>
<comment type="caution">
    <text evidence="2">The sequence shown here is derived from an EMBL/GenBank/DDBJ whole genome shotgun (WGS) entry which is preliminary data.</text>
</comment>
<keyword evidence="1" id="KW-0472">Membrane</keyword>
<protein>
    <submittedName>
        <fullName evidence="2">Uncharacterized protein</fullName>
    </submittedName>
</protein>
<keyword evidence="3" id="KW-1185">Reference proteome</keyword>
<gene>
    <name evidence="2" type="ORF">COCON_G00204880</name>
</gene>